<feature type="region of interest" description="Disordered" evidence="1">
    <location>
        <begin position="211"/>
        <end position="351"/>
    </location>
</feature>
<feature type="compositionally biased region" description="Low complexity" evidence="1">
    <location>
        <begin position="397"/>
        <end position="410"/>
    </location>
</feature>
<feature type="region of interest" description="Disordered" evidence="1">
    <location>
        <begin position="1"/>
        <end position="63"/>
    </location>
</feature>
<feature type="compositionally biased region" description="Low complexity" evidence="1">
    <location>
        <begin position="508"/>
        <end position="518"/>
    </location>
</feature>
<dbReference type="Proteomes" id="UP000007796">
    <property type="component" value="Unassembled WGS sequence"/>
</dbReference>
<feature type="compositionally biased region" description="Low complexity" evidence="1">
    <location>
        <begin position="234"/>
        <end position="247"/>
    </location>
</feature>
<evidence type="ECO:0000313" key="3">
    <source>
        <dbReference type="Proteomes" id="UP000007796"/>
    </source>
</evidence>
<dbReference type="GeneID" id="25981197"/>
<feature type="region of interest" description="Disordered" evidence="1">
    <location>
        <begin position="630"/>
        <end position="1221"/>
    </location>
</feature>
<dbReference type="AlphaFoldDB" id="F0XP58"/>
<feature type="compositionally biased region" description="Polar residues" evidence="1">
    <location>
        <begin position="898"/>
        <end position="907"/>
    </location>
</feature>
<feature type="compositionally biased region" description="Polar residues" evidence="1">
    <location>
        <begin position="630"/>
        <end position="653"/>
    </location>
</feature>
<dbReference type="EMBL" id="GL629801">
    <property type="protein sequence ID" value="EFX00629.1"/>
    <property type="molecule type" value="Genomic_DNA"/>
</dbReference>
<feature type="compositionally biased region" description="Low complexity" evidence="1">
    <location>
        <begin position="1089"/>
        <end position="1109"/>
    </location>
</feature>
<feature type="compositionally biased region" description="Basic and acidic residues" evidence="1">
    <location>
        <begin position="760"/>
        <end position="769"/>
    </location>
</feature>
<gene>
    <name evidence="2" type="ORF">CMQ_7631</name>
</gene>
<feature type="compositionally biased region" description="Polar residues" evidence="1">
    <location>
        <begin position="221"/>
        <end position="233"/>
    </location>
</feature>
<feature type="compositionally biased region" description="Pro residues" evidence="1">
    <location>
        <begin position="672"/>
        <end position="683"/>
    </location>
</feature>
<evidence type="ECO:0000256" key="1">
    <source>
        <dbReference type="SAM" id="MobiDB-lite"/>
    </source>
</evidence>
<feature type="compositionally biased region" description="Basic and acidic residues" evidence="1">
    <location>
        <begin position="818"/>
        <end position="828"/>
    </location>
</feature>
<feature type="compositionally biased region" description="Low complexity" evidence="1">
    <location>
        <begin position="372"/>
        <end position="390"/>
    </location>
</feature>
<evidence type="ECO:0000313" key="2">
    <source>
        <dbReference type="EMBL" id="EFX00629.1"/>
    </source>
</evidence>
<feature type="compositionally biased region" description="Polar residues" evidence="1">
    <location>
        <begin position="272"/>
        <end position="296"/>
    </location>
</feature>
<dbReference type="HOGENOM" id="CLU_002672_0_0_1"/>
<feature type="compositionally biased region" description="Basic and acidic residues" evidence="1">
    <location>
        <begin position="1050"/>
        <end position="1061"/>
    </location>
</feature>
<dbReference type="RefSeq" id="XP_014170111.1">
    <property type="nucleotide sequence ID" value="XM_014314636.1"/>
</dbReference>
<dbReference type="eggNOG" id="ENOG502RJH1">
    <property type="taxonomic scope" value="Eukaryota"/>
</dbReference>
<feature type="compositionally biased region" description="Polar residues" evidence="1">
    <location>
        <begin position="1020"/>
        <end position="1036"/>
    </location>
</feature>
<feature type="region of interest" description="Disordered" evidence="1">
    <location>
        <begin position="133"/>
        <end position="153"/>
    </location>
</feature>
<feature type="region of interest" description="Disordered" evidence="1">
    <location>
        <begin position="459"/>
        <end position="518"/>
    </location>
</feature>
<feature type="compositionally biased region" description="Basic and acidic residues" evidence="1">
    <location>
        <begin position="877"/>
        <end position="890"/>
    </location>
</feature>
<dbReference type="STRING" id="655863.F0XP58"/>
<feature type="compositionally biased region" description="Low complexity" evidence="1">
    <location>
        <begin position="256"/>
        <end position="271"/>
    </location>
</feature>
<keyword evidence="3" id="KW-1185">Reference proteome</keyword>
<organism evidence="3">
    <name type="scientific">Grosmannia clavigera (strain kw1407 / UAMH 11150)</name>
    <name type="common">Blue stain fungus</name>
    <name type="synonym">Graphiocladiella clavigera</name>
    <dbReference type="NCBI Taxonomy" id="655863"/>
    <lineage>
        <taxon>Eukaryota</taxon>
        <taxon>Fungi</taxon>
        <taxon>Dikarya</taxon>
        <taxon>Ascomycota</taxon>
        <taxon>Pezizomycotina</taxon>
        <taxon>Sordariomycetes</taxon>
        <taxon>Sordariomycetidae</taxon>
        <taxon>Ophiostomatales</taxon>
        <taxon>Ophiostomataceae</taxon>
        <taxon>Leptographium</taxon>
    </lineage>
</organism>
<feature type="compositionally biased region" description="Low complexity" evidence="1">
    <location>
        <begin position="15"/>
        <end position="31"/>
    </location>
</feature>
<feature type="compositionally biased region" description="Polar residues" evidence="1">
    <location>
        <begin position="1147"/>
        <end position="1156"/>
    </location>
</feature>
<dbReference type="OrthoDB" id="5335210at2759"/>
<sequence length="1221" mass="129127">MNRFRTKKKTKEESSAAARASSEEPQPQSSSFKGFRKNKKTPEEEKKEDFSLENALPSSDNFRTSLLMTGLSARFSMLREQDDPNTKIGKASDDSVLYPKRQSRTLDGNFRGLDDIAEVQSIRAPPFMRAESFISDTDSNNGSVMNRNRPGEGNVLFGGRQKIYRIPVGSSKAGSGGGMGGRALYDDDVALSAFQKFKQREKDRLALLDFDDSKDEATDPGETSATLPTSDAYDSSPVPRSDSPSPVGYGLRRESSSATSSAARNSTAATSVISQATTSGKDGPQSTAQTGTNAATRTRRLYEQGFNQDMHEHQSSALHRMDTLTGKRSLGRGTPDLAQSPSPTGFGFSGTLNYSNSARQILSKGSAPNLRSTSSPTAATSTIPPNSTTPLDSPDMRSLSGSAESRSRSPGIPPLSPPISDSGDQLHLAIQPNDRGKATAMGVFQKPTLPYDESRFAQRQLQLQQGRESPSEPFRSESNASRSTGISSRSSSVAHHGDQRNSQVPAAPGVTPVLGPLGPSVKERAKSFLFDADDENLRSARLALKQSGAHVPIPISVQRPSDQDHPAFRQPAMPAVASTTAAVEESVDIAGRDIVVSAPAENAAEDSPTLGPGTGLSGLVRQHLRTTSNASSVYSTLAPQSNNYDPSGADDQTGSGGSREWNGASHRGANPFPAPTSPVPPTPQAEAKEQDKKDDEDDFANQLANARRRVQERLTTYAEADGSHVSSPLLAPTEPAGVPLPSAKSNPLGILRGKSSRGSLMERTREASHPKTLKLLGLGAATMSTTPSPSRQSFDEIPSPPSSARLPPAAVATFASDMDDRRPRKESSEFSSAPVPSGDTSTNAEEGEGTTAAPTADEASVHPGLLAFRNARRQLQKQKEAETAGRHSEDGATEASAGFSSSKQSPPQERRVLHSSQDQKAPPIYYTERNRSGSETSNGGDMRTRPIPPRLRAPVAAMDSHQQGGQHLGAPRSAGAARSPGLPGTDIRHSPHMPPQTYTGGPIQKSPMGAPSSPYYPGSGTDSPGASGMTTPTTAGSRMLRAAPQPSGNETKRKVVKKSEISEPTFLGSTGRVPTMSLPQSASAPEINGGSRSRSGSRTRAGSNAAPAGFAPPLPPINPLRKQSDSRKQGGLGVFMRRRGWDEGSAEMSSASTSQLPFEASASGNVSGGPSQQYGSSSDEENNMAPQRPLRKQASDASVKHYRTVEAGAPPLRMDLPGGMI</sequence>
<dbReference type="InParanoid" id="F0XP58"/>
<feature type="region of interest" description="Disordered" evidence="1">
    <location>
        <begin position="365"/>
        <end position="426"/>
    </location>
</feature>
<feature type="compositionally biased region" description="Polar residues" evidence="1">
    <location>
        <begin position="134"/>
        <end position="146"/>
    </location>
</feature>
<proteinExistence type="predicted"/>
<feature type="compositionally biased region" description="Low complexity" evidence="1">
    <location>
        <begin position="467"/>
        <end position="492"/>
    </location>
</feature>
<feature type="compositionally biased region" description="Basic and acidic residues" evidence="1">
    <location>
        <begin position="40"/>
        <end position="50"/>
    </location>
</feature>
<feature type="compositionally biased region" description="Low complexity" evidence="1">
    <location>
        <begin position="1168"/>
        <end position="1177"/>
    </location>
</feature>
<feature type="compositionally biased region" description="Basic and acidic residues" evidence="1">
    <location>
        <begin position="309"/>
        <end position="322"/>
    </location>
</feature>
<protein>
    <submittedName>
        <fullName evidence="2">Uncharacterized protein</fullName>
    </submittedName>
</protein>
<reference evidence="2 3" key="1">
    <citation type="journal article" date="2011" name="Proc. Natl. Acad. Sci. U.S.A.">
        <title>Genome and transcriptome analyses of the mountain pine beetle-fungal symbiont Grosmannia clavigera, a lodgepole pine pathogen.</title>
        <authorList>
            <person name="DiGuistini S."/>
            <person name="Wang Y."/>
            <person name="Liao N.Y."/>
            <person name="Taylor G."/>
            <person name="Tanguay P."/>
            <person name="Feau N."/>
            <person name="Henrissat B."/>
            <person name="Chan S.K."/>
            <person name="Hesse-Orce U."/>
            <person name="Alamouti S.M."/>
            <person name="Tsui C.K.M."/>
            <person name="Docking R.T."/>
            <person name="Levasseur A."/>
            <person name="Haridas S."/>
            <person name="Robertson G."/>
            <person name="Birol I."/>
            <person name="Holt R.A."/>
            <person name="Marra M.A."/>
            <person name="Hamelin R.C."/>
            <person name="Hirst M."/>
            <person name="Jones S.J.M."/>
            <person name="Bohlmann J."/>
            <person name="Breuil C."/>
        </authorList>
    </citation>
    <scope>NUCLEOTIDE SEQUENCE [LARGE SCALE GENOMIC DNA]</scope>
    <source>
        <strain evidence="3">kw1407 / UAMH 11150</strain>
    </source>
</reference>
<feature type="compositionally biased region" description="Polar residues" evidence="1">
    <location>
        <begin position="782"/>
        <end position="792"/>
    </location>
</feature>
<name>F0XP58_GROCL</name>
<accession>F0XP58</accession>